<dbReference type="AlphaFoldDB" id="A0A553HMA1"/>
<dbReference type="OrthoDB" id="10051395at2759"/>
<proteinExistence type="predicted"/>
<dbReference type="SUPFAM" id="SSF56524">
    <property type="entry name" value="Oxidoreductase molybdopterin-binding domain"/>
    <property type="match status" value="1"/>
</dbReference>
<protein>
    <recommendedName>
        <fullName evidence="10">Sulfite oxidase</fullName>
    </recommendedName>
</protein>
<organism evidence="8 9">
    <name type="scientific">Xylaria flabelliformis</name>
    <dbReference type="NCBI Taxonomy" id="2512241"/>
    <lineage>
        <taxon>Eukaryota</taxon>
        <taxon>Fungi</taxon>
        <taxon>Dikarya</taxon>
        <taxon>Ascomycota</taxon>
        <taxon>Pezizomycotina</taxon>
        <taxon>Sordariomycetes</taxon>
        <taxon>Xylariomycetidae</taxon>
        <taxon>Xylariales</taxon>
        <taxon>Xylariaceae</taxon>
        <taxon>Xylaria</taxon>
    </lineage>
</organism>
<evidence type="ECO:0000256" key="5">
    <source>
        <dbReference type="SAM" id="MobiDB-lite"/>
    </source>
</evidence>
<evidence type="ECO:0000256" key="3">
    <source>
        <dbReference type="ARBA" id="ARBA00022723"/>
    </source>
</evidence>
<keyword evidence="4" id="KW-0560">Oxidoreductase</keyword>
<evidence type="ECO:0000259" key="6">
    <source>
        <dbReference type="Pfam" id="PF00174"/>
    </source>
</evidence>
<dbReference type="Gene3D" id="3.90.420.10">
    <property type="entry name" value="Oxidoreductase, molybdopterin-binding domain"/>
    <property type="match status" value="1"/>
</dbReference>
<dbReference type="InterPro" id="IPR005066">
    <property type="entry name" value="MoCF_OxRdtse_dimer"/>
</dbReference>
<evidence type="ECO:0000313" key="9">
    <source>
        <dbReference type="Proteomes" id="UP000319160"/>
    </source>
</evidence>
<dbReference type="GO" id="GO:0005739">
    <property type="term" value="C:mitochondrion"/>
    <property type="evidence" value="ECO:0007669"/>
    <property type="project" value="TreeGrafter"/>
</dbReference>
<dbReference type="STRING" id="2512241.A0A553HMA1"/>
<dbReference type="Gene3D" id="2.60.40.650">
    <property type="match status" value="1"/>
</dbReference>
<feature type="region of interest" description="Disordered" evidence="5">
    <location>
        <begin position="31"/>
        <end position="65"/>
    </location>
</feature>
<feature type="domain" description="Oxidoreductase molybdopterin-binding" evidence="6">
    <location>
        <begin position="179"/>
        <end position="357"/>
    </location>
</feature>
<dbReference type="GO" id="GO:0006790">
    <property type="term" value="P:sulfur compound metabolic process"/>
    <property type="evidence" value="ECO:0007669"/>
    <property type="project" value="TreeGrafter"/>
</dbReference>
<gene>
    <name evidence="8" type="ORF">FHL15_010055</name>
</gene>
<dbReference type="SUPFAM" id="SSF81296">
    <property type="entry name" value="E set domains"/>
    <property type="match status" value="1"/>
</dbReference>
<evidence type="ECO:0000256" key="4">
    <source>
        <dbReference type="ARBA" id="ARBA00023002"/>
    </source>
</evidence>
<keyword evidence="9" id="KW-1185">Reference proteome</keyword>
<dbReference type="Proteomes" id="UP000319160">
    <property type="component" value="Unassembled WGS sequence"/>
</dbReference>
<keyword evidence="3" id="KW-0479">Metal-binding</keyword>
<dbReference type="GO" id="GO:0008482">
    <property type="term" value="F:sulfite oxidase activity"/>
    <property type="evidence" value="ECO:0007669"/>
    <property type="project" value="TreeGrafter"/>
</dbReference>
<dbReference type="InterPro" id="IPR036374">
    <property type="entry name" value="OxRdtase_Mopterin-bd_sf"/>
</dbReference>
<evidence type="ECO:0008006" key="10">
    <source>
        <dbReference type="Google" id="ProtNLM"/>
    </source>
</evidence>
<dbReference type="InterPro" id="IPR014756">
    <property type="entry name" value="Ig_E-set"/>
</dbReference>
<dbReference type="GO" id="GO:0043546">
    <property type="term" value="F:molybdopterin cofactor binding"/>
    <property type="evidence" value="ECO:0007669"/>
    <property type="project" value="TreeGrafter"/>
</dbReference>
<feature type="domain" description="Moybdenum cofactor oxidoreductase dimerisation" evidence="7">
    <location>
        <begin position="384"/>
        <end position="478"/>
    </location>
</feature>
<dbReference type="PRINTS" id="PR00407">
    <property type="entry name" value="EUMOPTERIN"/>
</dbReference>
<dbReference type="Pfam" id="PF00174">
    <property type="entry name" value="Oxidored_molyb"/>
    <property type="match status" value="1"/>
</dbReference>
<accession>A0A553HMA1</accession>
<dbReference type="Pfam" id="PF03404">
    <property type="entry name" value="Mo-co_dimer"/>
    <property type="match status" value="1"/>
</dbReference>
<feature type="compositionally biased region" description="Basic and acidic residues" evidence="5">
    <location>
        <begin position="55"/>
        <end position="65"/>
    </location>
</feature>
<dbReference type="GO" id="GO:0020037">
    <property type="term" value="F:heme binding"/>
    <property type="evidence" value="ECO:0007669"/>
    <property type="project" value="TreeGrafter"/>
</dbReference>
<feature type="compositionally biased region" description="Basic and acidic residues" evidence="5">
    <location>
        <begin position="1"/>
        <end position="12"/>
    </location>
</feature>
<reference evidence="9" key="1">
    <citation type="submission" date="2019-06" db="EMBL/GenBank/DDBJ databases">
        <title>Draft genome sequence of the griseofulvin-producing fungus Xylaria cubensis strain G536.</title>
        <authorList>
            <person name="Mead M.E."/>
            <person name="Raja H.A."/>
            <person name="Steenwyk J.L."/>
            <person name="Knowles S.L."/>
            <person name="Oberlies N.H."/>
            <person name="Rokas A."/>
        </authorList>
    </citation>
    <scope>NUCLEOTIDE SEQUENCE [LARGE SCALE GENOMIC DNA]</scope>
    <source>
        <strain evidence="9">G536</strain>
    </source>
</reference>
<dbReference type="GO" id="GO:0030151">
    <property type="term" value="F:molybdenum ion binding"/>
    <property type="evidence" value="ECO:0007669"/>
    <property type="project" value="InterPro"/>
</dbReference>
<dbReference type="PANTHER" id="PTHR19372">
    <property type="entry name" value="SULFITE REDUCTASE"/>
    <property type="match status" value="1"/>
</dbReference>
<comment type="cofactor">
    <cofactor evidence="1">
        <name>Mo-molybdopterin</name>
        <dbReference type="ChEBI" id="CHEBI:71302"/>
    </cofactor>
</comment>
<dbReference type="CDD" id="cd02110">
    <property type="entry name" value="SO_family_Moco_dimer"/>
    <property type="match status" value="1"/>
</dbReference>
<name>A0A553HMA1_9PEZI</name>
<dbReference type="PANTHER" id="PTHR19372:SF6">
    <property type="entry name" value="SULFITE OXIDASE"/>
    <property type="match status" value="1"/>
</dbReference>
<evidence type="ECO:0000259" key="7">
    <source>
        <dbReference type="Pfam" id="PF03404"/>
    </source>
</evidence>
<dbReference type="EMBL" id="VFLP01000075">
    <property type="protein sequence ID" value="TRX89036.1"/>
    <property type="molecule type" value="Genomic_DNA"/>
</dbReference>
<evidence type="ECO:0000256" key="2">
    <source>
        <dbReference type="ARBA" id="ARBA00022505"/>
    </source>
</evidence>
<dbReference type="InterPro" id="IPR008335">
    <property type="entry name" value="Mopterin_OxRdtase_euk"/>
</dbReference>
<comment type="caution">
    <text evidence="8">The sequence shown here is derived from an EMBL/GenBank/DDBJ whole genome shotgun (WGS) entry which is preliminary data.</text>
</comment>
<feature type="region of interest" description="Disordered" evidence="5">
    <location>
        <begin position="1"/>
        <end position="20"/>
    </location>
</feature>
<evidence type="ECO:0000313" key="8">
    <source>
        <dbReference type="EMBL" id="TRX89036.1"/>
    </source>
</evidence>
<dbReference type="InterPro" id="IPR000572">
    <property type="entry name" value="OxRdtase_Mopterin-bd_dom"/>
</dbReference>
<evidence type="ECO:0000256" key="1">
    <source>
        <dbReference type="ARBA" id="ARBA00001924"/>
    </source>
</evidence>
<sequence length="588" mass="67019">MQGDIPQREPVHSPEPGNQWIVEQGIAGGELYLLDQTKGPDGEKGAPSSKKHADKPRERKFDDKLAKDELPGWNGYVEWEDYPEKRKAAHEILMSQEFPPPPEFQLEQIPGRNPVLEGKYSLEGLASRKKLILNFEVGGRLTSVPDESWETVLEEKDPKMLHLLQFPYNGEPPKSLVTDIPTIDPEAWFLRLEGLVKEPKKLTLADLQDESRFPRMERLVTIQCSGTRRIEQIALYAGEGDEMINAPWAEGAIGTARYVGISLKKVIKDCGGLVDGGKHLELVGADTYFKMNEVMNYAISVPWSKVRANEVMLVWEMNGEPLPKIHGAPLRAVVLGYIGARSVKWLYRITAMKEPTRAPVQSREYLYFTQQVGKHNQRWTDGIQIQEMPVSSAIMSPWNKQVVIHEGKIAMKGWAYSGGGRWPERVEVSANGGFSWYMVPVENLSPKHKFAWRTWHTEVPCDVEGWIELVVRCWDNSLSKSISVNAFGISRFCIGPNVLRRSCLHVVDTQPTEVRNAWNWGLHVTSSAHRVKIYSVNKSKERTKARLEEFEKRGIDFVPITRPTEFPFQSWDEYEDFFTRNGPRDVEV</sequence>
<keyword evidence="2" id="KW-0500">Molybdenum</keyword>